<dbReference type="SUPFAM" id="SSF51735">
    <property type="entry name" value="NAD(P)-binding Rossmann-fold domains"/>
    <property type="match status" value="1"/>
</dbReference>
<dbReference type="PANTHER" id="PTHR43477:SF1">
    <property type="entry name" value="DIHYDROANTICAPSIN 7-DEHYDROGENASE"/>
    <property type="match status" value="1"/>
</dbReference>
<comment type="similarity">
    <text evidence="1">Belongs to the short-chain dehydrogenases/reductases (SDR) family.</text>
</comment>
<comment type="caution">
    <text evidence="3">The sequence shown here is derived from an EMBL/GenBank/DDBJ whole genome shotgun (WGS) entry which is preliminary data.</text>
</comment>
<dbReference type="InterPro" id="IPR020904">
    <property type="entry name" value="Sc_DH/Rdtase_CS"/>
</dbReference>
<accession>A0A1Q5PD57</accession>
<dbReference type="Proteomes" id="UP000186551">
    <property type="component" value="Unassembled WGS sequence"/>
</dbReference>
<dbReference type="GO" id="GO:0016491">
    <property type="term" value="F:oxidoreductase activity"/>
    <property type="evidence" value="ECO:0007669"/>
    <property type="project" value="UniProtKB-KW"/>
</dbReference>
<dbReference type="NCBIfam" id="NF005559">
    <property type="entry name" value="PRK07231.1"/>
    <property type="match status" value="1"/>
</dbReference>
<dbReference type="PROSITE" id="PS00061">
    <property type="entry name" value="ADH_SHORT"/>
    <property type="match status" value="1"/>
</dbReference>
<dbReference type="InterPro" id="IPR051122">
    <property type="entry name" value="SDR_DHRS6-like"/>
</dbReference>
<dbReference type="RefSeq" id="WP_073852191.1">
    <property type="nucleotide sequence ID" value="NZ_LVWA01000005.1"/>
</dbReference>
<dbReference type="FunFam" id="3.40.50.720:FF:000084">
    <property type="entry name" value="Short-chain dehydrogenase reductase"/>
    <property type="match status" value="1"/>
</dbReference>
<dbReference type="InterPro" id="IPR036291">
    <property type="entry name" value="NAD(P)-bd_dom_sf"/>
</dbReference>
<evidence type="ECO:0000313" key="3">
    <source>
        <dbReference type="EMBL" id="OKL40082.1"/>
    </source>
</evidence>
<dbReference type="PRINTS" id="PR00081">
    <property type="entry name" value="GDHRDH"/>
</dbReference>
<sequence length="254" mass="27094">MFELTGKKAVVTGGGSGIGKAISIVFARQGAEVHVIELSHEAAAQTLSEIEANGGKAYSHTCDVSKQSQVREVFKSIAQVDILVNNAGIAHVGNLENTSEEDLDRIYQVNVKGAYNCLQAAVASMKQHSGGAILNLASIASHVGIPDRFAYTMSKGAIHAMTMSVAKDYLGAHIRCNSISPARVHTPFVDGFIAKNYPGQEEEMFEKLSKTQPIGRMAKPEEVAALALYLCSDEASFITGCDYPIDGGFITLNN</sequence>
<name>A0A1Q5PD57_9BACT</name>
<evidence type="ECO:0000256" key="2">
    <source>
        <dbReference type="ARBA" id="ARBA00023002"/>
    </source>
</evidence>
<protein>
    <submittedName>
        <fullName evidence="3">Short-chain dehydrogenase</fullName>
    </submittedName>
</protein>
<dbReference type="EMBL" id="LVWA01000005">
    <property type="protein sequence ID" value="OKL40082.1"/>
    <property type="molecule type" value="Genomic_DNA"/>
</dbReference>
<dbReference type="Gene3D" id="3.40.50.720">
    <property type="entry name" value="NAD(P)-binding Rossmann-like Domain"/>
    <property type="match status" value="1"/>
</dbReference>
<organism evidence="3 4">
    <name type="scientific">Pontibacter flavimaris</name>
    <dbReference type="NCBI Taxonomy" id="1797110"/>
    <lineage>
        <taxon>Bacteria</taxon>
        <taxon>Pseudomonadati</taxon>
        <taxon>Bacteroidota</taxon>
        <taxon>Cytophagia</taxon>
        <taxon>Cytophagales</taxon>
        <taxon>Hymenobacteraceae</taxon>
        <taxon>Pontibacter</taxon>
    </lineage>
</organism>
<dbReference type="AlphaFoldDB" id="A0A1Q5PD57"/>
<dbReference type="Pfam" id="PF13561">
    <property type="entry name" value="adh_short_C2"/>
    <property type="match status" value="1"/>
</dbReference>
<reference evidence="3 4" key="1">
    <citation type="submission" date="2016-03" db="EMBL/GenBank/DDBJ databases">
        <title>Genome sequence of Pontibacter sp. nov., of the family cytophagaceae, isolated from marine sediment of the Yellow Sea, China.</title>
        <authorList>
            <person name="Zhang G."/>
            <person name="Zhang R."/>
        </authorList>
    </citation>
    <scope>NUCLEOTIDE SEQUENCE [LARGE SCALE GENOMIC DNA]</scope>
    <source>
        <strain evidence="3 4">S10-8</strain>
    </source>
</reference>
<dbReference type="PRINTS" id="PR00080">
    <property type="entry name" value="SDRFAMILY"/>
</dbReference>
<dbReference type="InterPro" id="IPR002347">
    <property type="entry name" value="SDR_fam"/>
</dbReference>
<dbReference type="STRING" id="1797110.A3841_17160"/>
<proteinExistence type="inferred from homology"/>
<keyword evidence="4" id="KW-1185">Reference proteome</keyword>
<keyword evidence="2" id="KW-0560">Oxidoreductase</keyword>
<dbReference type="CDD" id="cd05233">
    <property type="entry name" value="SDR_c"/>
    <property type="match status" value="1"/>
</dbReference>
<evidence type="ECO:0000313" key="4">
    <source>
        <dbReference type="Proteomes" id="UP000186551"/>
    </source>
</evidence>
<evidence type="ECO:0000256" key="1">
    <source>
        <dbReference type="ARBA" id="ARBA00006484"/>
    </source>
</evidence>
<dbReference type="OrthoDB" id="9804104at2"/>
<dbReference type="PANTHER" id="PTHR43477">
    <property type="entry name" value="DIHYDROANTICAPSIN 7-DEHYDROGENASE"/>
    <property type="match status" value="1"/>
</dbReference>
<gene>
    <name evidence="3" type="ORF">A3841_17160</name>
</gene>